<evidence type="ECO:0000313" key="3">
    <source>
        <dbReference type="Proteomes" id="UP000035642"/>
    </source>
</evidence>
<dbReference type="GO" id="GO:0035303">
    <property type="term" value="P:regulation of dephosphorylation"/>
    <property type="evidence" value="ECO:0007669"/>
    <property type="project" value="InterPro"/>
</dbReference>
<accession>A0A0K0D0G1</accession>
<dbReference type="GO" id="GO:0005813">
    <property type="term" value="C:centrosome"/>
    <property type="evidence" value="ECO:0007669"/>
    <property type="project" value="TreeGrafter"/>
</dbReference>
<dbReference type="AlphaFoldDB" id="A0A0K0D0G1"/>
<dbReference type="WBParaSite" id="ACAC_0000354801-mRNA-1">
    <property type="protein sequence ID" value="ACAC_0000354801-mRNA-1"/>
    <property type="gene ID" value="ACAC_0000354801"/>
</dbReference>
<protein>
    <submittedName>
        <fullName evidence="4">EF-hand domain-containing protein</fullName>
    </submittedName>
</protein>
<evidence type="ECO:0000256" key="2">
    <source>
        <dbReference type="ARBA" id="ARBA00022490"/>
    </source>
</evidence>
<dbReference type="STRING" id="6313.A0A0K0D0G1"/>
<keyword evidence="2" id="KW-0963">Cytoplasm</keyword>
<keyword evidence="3" id="KW-1185">Reference proteome</keyword>
<dbReference type="GO" id="GO:0005737">
    <property type="term" value="C:cytoplasm"/>
    <property type="evidence" value="ECO:0007669"/>
    <property type="project" value="UniProtKB-SubCell"/>
</dbReference>
<reference evidence="3" key="1">
    <citation type="submission" date="2012-09" db="EMBL/GenBank/DDBJ databases">
        <authorList>
            <person name="Martin A.A."/>
        </authorList>
    </citation>
    <scope>NUCLEOTIDE SEQUENCE</scope>
</reference>
<dbReference type="GO" id="GO:0000226">
    <property type="term" value="P:microtubule cytoskeleton organization"/>
    <property type="evidence" value="ECO:0007669"/>
    <property type="project" value="TreeGrafter"/>
</dbReference>
<proteinExistence type="predicted"/>
<dbReference type="Proteomes" id="UP000035642">
    <property type="component" value="Unassembled WGS sequence"/>
</dbReference>
<dbReference type="InterPro" id="IPR039865">
    <property type="entry name" value="PPP2R3C"/>
</dbReference>
<dbReference type="Gene3D" id="1.10.238.10">
    <property type="entry name" value="EF-hand"/>
    <property type="match status" value="2"/>
</dbReference>
<evidence type="ECO:0000256" key="1">
    <source>
        <dbReference type="ARBA" id="ARBA00004496"/>
    </source>
</evidence>
<name>A0A0K0D0G1_ANGCA</name>
<dbReference type="PANTHER" id="PTHR12085">
    <property type="entry name" value="SERINE/THREONINE-PROTEIN PHOSPHATASE 2A REGULATORY SUBUNIT B'' SUBUNIT GAMMA"/>
    <property type="match status" value="1"/>
</dbReference>
<dbReference type="PANTHER" id="PTHR12085:SF3">
    <property type="entry name" value="SERINE_THREONINE-PROTEIN PHOSPHATASE 2A REGULATORY SUBUNIT B'' SUBUNIT GAMMA"/>
    <property type="match status" value="1"/>
</dbReference>
<organism evidence="3 4">
    <name type="scientific">Angiostrongylus cantonensis</name>
    <name type="common">Rat lungworm</name>
    <dbReference type="NCBI Taxonomy" id="6313"/>
    <lineage>
        <taxon>Eukaryota</taxon>
        <taxon>Metazoa</taxon>
        <taxon>Ecdysozoa</taxon>
        <taxon>Nematoda</taxon>
        <taxon>Chromadorea</taxon>
        <taxon>Rhabditida</taxon>
        <taxon>Rhabditina</taxon>
        <taxon>Rhabditomorpha</taxon>
        <taxon>Strongyloidea</taxon>
        <taxon>Metastrongylidae</taxon>
        <taxon>Angiostrongylus</taxon>
    </lineage>
</organism>
<sequence length="579" mass="66252">LKISELVSPSAFLKRGLEPSSELLESAKRVLNALSDDENGFNLQEVVKAKRPKQEIRQENISEWLAELETAEEESKVKHPQIRFVDRARARLSDNFDFHMASLLDEVSVLTGAEDEESDLLYGIALARLLSLRSLAIEFGRHAEFNEWLLSSKNRPEWARFCSSIAFAMSVSVAPSLDTVVDEIKVPSSSLSEESNTVCLKQIMQEGIENSSKCLSPTFERNPMGICEKVYEAAKQRAIDKEYVQSITEQEILAFSYQLQRETNGTTEESLVAMEKIYQFLSQSPQAVRECFSSAVINKLVMHSNNQDGCISSHVLIDFLHTCCRRLRQRLLLQSVAKSIEYITSNEFIDFLMTEISNKIMWEEGMKDYPFYYAVFVERCVFFHLDPQKTGKVLIQDLTFTVLLDDLFEILVDQKQCDEEYQGNAATSWCSLNNFWRVLQQFRHCDKSWSGMVSLEECRSIRDGALSPLFLERVFATQTLYGERSCQEMDFRGFVELDIAFRTRNAESMLTNLLLLEGGSDCIADDIVDEIFDMVNPKIQDRISLKDMLDSRMAETALGILIDYPSFLKYEKKEEETGS</sequence>
<comment type="subcellular location">
    <subcellularLocation>
        <location evidence="1">Cytoplasm</location>
    </subcellularLocation>
</comment>
<dbReference type="GO" id="GO:0005819">
    <property type="term" value="C:spindle"/>
    <property type="evidence" value="ECO:0007669"/>
    <property type="project" value="TreeGrafter"/>
</dbReference>
<reference evidence="4" key="2">
    <citation type="submission" date="2017-02" db="UniProtKB">
        <authorList>
            <consortium name="WormBaseParasite"/>
        </authorList>
    </citation>
    <scope>IDENTIFICATION</scope>
</reference>
<evidence type="ECO:0000313" key="4">
    <source>
        <dbReference type="WBParaSite" id="ACAC_0000354801-mRNA-1"/>
    </source>
</evidence>
<dbReference type="GO" id="GO:0030865">
    <property type="term" value="P:cortical cytoskeleton organization"/>
    <property type="evidence" value="ECO:0007669"/>
    <property type="project" value="TreeGrafter"/>
</dbReference>